<keyword evidence="2" id="KW-1185">Reference proteome</keyword>
<proteinExistence type="predicted"/>
<organism evidence="1 2">
    <name type="scientific">Sphaerimonospora thailandensis</name>
    <dbReference type="NCBI Taxonomy" id="795644"/>
    <lineage>
        <taxon>Bacteria</taxon>
        <taxon>Bacillati</taxon>
        <taxon>Actinomycetota</taxon>
        <taxon>Actinomycetes</taxon>
        <taxon>Streptosporangiales</taxon>
        <taxon>Streptosporangiaceae</taxon>
        <taxon>Sphaerimonospora</taxon>
    </lineage>
</organism>
<dbReference type="AlphaFoldDB" id="A0A8J3R601"/>
<evidence type="ECO:0000313" key="1">
    <source>
        <dbReference type="EMBL" id="GIH69040.1"/>
    </source>
</evidence>
<evidence type="ECO:0000313" key="2">
    <source>
        <dbReference type="Proteomes" id="UP000610966"/>
    </source>
</evidence>
<reference evidence="1" key="1">
    <citation type="submission" date="2021-01" db="EMBL/GenBank/DDBJ databases">
        <title>Whole genome shotgun sequence of Sphaerimonospora thailandensis NBRC 107569.</title>
        <authorList>
            <person name="Komaki H."/>
            <person name="Tamura T."/>
        </authorList>
    </citation>
    <scope>NUCLEOTIDE SEQUENCE</scope>
    <source>
        <strain evidence="1">NBRC 107569</strain>
    </source>
</reference>
<name>A0A8J3R601_9ACTN</name>
<protein>
    <submittedName>
        <fullName evidence="1">Uncharacterized protein</fullName>
    </submittedName>
</protein>
<dbReference type="PROSITE" id="PS51257">
    <property type="entry name" value="PROKAR_LIPOPROTEIN"/>
    <property type="match status" value="1"/>
</dbReference>
<sequence>MTGSSERAARLSIAITLMTLLSTTACNNNPRHTESPDPISLHKTAIIKAVQCLVDNHAIPEDELRGVEWLDGRRLIPNAAFTDWYSTHENAKYRGQSLLAWTDQAEKAGSAWRCPL</sequence>
<comment type="caution">
    <text evidence="1">The sequence shown here is derived from an EMBL/GenBank/DDBJ whole genome shotgun (WGS) entry which is preliminary data.</text>
</comment>
<gene>
    <name evidence="1" type="ORF">Mth01_12930</name>
</gene>
<accession>A0A8J3R601</accession>
<dbReference type="Proteomes" id="UP000610966">
    <property type="component" value="Unassembled WGS sequence"/>
</dbReference>
<dbReference type="EMBL" id="BOOG01000012">
    <property type="protein sequence ID" value="GIH69040.1"/>
    <property type="molecule type" value="Genomic_DNA"/>
</dbReference>